<name>A0A0C3HJN7_OIDMZ</name>
<dbReference type="Proteomes" id="UP000054321">
    <property type="component" value="Unassembled WGS sequence"/>
</dbReference>
<dbReference type="InParanoid" id="A0A0C3HJN7"/>
<sequence>MSFYARSERSRPSVTSCTTTCSMPSWRPGGPRTWCEDDVTQRSDCHAWSCAPLYEFMAEVAGVRSSEPGWGAILWKPQVALFPDFDGRVPLGGRLAPGLATSPGDKRRRRRGPTSVHLADTRTAASER</sequence>
<dbReference type="AlphaFoldDB" id="A0A0C3HJN7"/>
<dbReference type="OrthoDB" id="6503935at2759"/>
<dbReference type="PANTHER" id="PTHR34987:SF2">
    <property type="entry name" value="B, PUTATIVE (AFU_ORTHOLOGUE AFUA_7G05040)-RELATED"/>
    <property type="match status" value="1"/>
</dbReference>
<organism evidence="2 3">
    <name type="scientific">Oidiodendron maius (strain Zn)</name>
    <dbReference type="NCBI Taxonomy" id="913774"/>
    <lineage>
        <taxon>Eukaryota</taxon>
        <taxon>Fungi</taxon>
        <taxon>Dikarya</taxon>
        <taxon>Ascomycota</taxon>
        <taxon>Pezizomycotina</taxon>
        <taxon>Leotiomycetes</taxon>
        <taxon>Leotiomycetes incertae sedis</taxon>
        <taxon>Myxotrichaceae</taxon>
        <taxon>Oidiodendron</taxon>
    </lineage>
</organism>
<dbReference type="STRING" id="913774.A0A0C3HJN7"/>
<gene>
    <name evidence="2" type="ORF">OIDMADRAFT_27727</name>
</gene>
<accession>A0A0C3HJN7</accession>
<feature type="region of interest" description="Disordered" evidence="1">
    <location>
        <begin position="93"/>
        <end position="128"/>
    </location>
</feature>
<dbReference type="EMBL" id="KN832874">
    <property type="protein sequence ID" value="KIN03290.1"/>
    <property type="molecule type" value="Genomic_DNA"/>
</dbReference>
<evidence type="ECO:0000313" key="3">
    <source>
        <dbReference type="Proteomes" id="UP000054321"/>
    </source>
</evidence>
<proteinExistence type="predicted"/>
<dbReference type="HOGENOM" id="CLU_1960224_0_0_1"/>
<reference evidence="2 3" key="1">
    <citation type="submission" date="2014-04" db="EMBL/GenBank/DDBJ databases">
        <authorList>
            <consortium name="DOE Joint Genome Institute"/>
            <person name="Kuo A."/>
            <person name="Martino E."/>
            <person name="Perotto S."/>
            <person name="Kohler A."/>
            <person name="Nagy L.G."/>
            <person name="Floudas D."/>
            <person name="Copeland A."/>
            <person name="Barry K.W."/>
            <person name="Cichocki N."/>
            <person name="Veneault-Fourrey C."/>
            <person name="LaButti K."/>
            <person name="Lindquist E.A."/>
            <person name="Lipzen A."/>
            <person name="Lundell T."/>
            <person name="Morin E."/>
            <person name="Murat C."/>
            <person name="Sun H."/>
            <person name="Tunlid A."/>
            <person name="Henrissat B."/>
            <person name="Grigoriev I.V."/>
            <person name="Hibbett D.S."/>
            <person name="Martin F."/>
            <person name="Nordberg H.P."/>
            <person name="Cantor M.N."/>
            <person name="Hua S.X."/>
        </authorList>
    </citation>
    <scope>NUCLEOTIDE SEQUENCE [LARGE SCALE GENOMIC DNA]</scope>
    <source>
        <strain evidence="2 3">Zn</strain>
    </source>
</reference>
<evidence type="ECO:0000313" key="2">
    <source>
        <dbReference type="EMBL" id="KIN03290.1"/>
    </source>
</evidence>
<reference evidence="3" key="2">
    <citation type="submission" date="2015-01" db="EMBL/GenBank/DDBJ databases">
        <title>Evolutionary Origins and Diversification of the Mycorrhizal Mutualists.</title>
        <authorList>
            <consortium name="DOE Joint Genome Institute"/>
            <consortium name="Mycorrhizal Genomics Consortium"/>
            <person name="Kohler A."/>
            <person name="Kuo A."/>
            <person name="Nagy L.G."/>
            <person name="Floudas D."/>
            <person name="Copeland A."/>
            <person name="Barry K.W."/>
            <person name="Cichocki N."/>
            <person name="Veneault-Fourrey C."/>
            <person name="LaButti K."/>
            <person name="Lindquist E.A."/>
            <person name="Lipzen A."/>
            <person name="Lundell T."/>
            <person name="Morin E."/>
            <person name="Murat C."/>
            <person name="Riley R."/>
            <person name="Ohm R."/>
            <person name="Sun H."/>
            <person name="Tunlid A."/>
            <person name="Henrissat B."/>
            <person name="Grigoriev I.V."/>
            <person name="Hibbett D.S."/>
            <person name="Martin F."/>
        </authorList>
    </citation>
    <scope>NUCLEOTIDE SEQUENCE [LARGE SCALE GENOMIC DNA]</scope>
    <source>
        <strain evidence="3">Zn</strain>
    </source>
</reference>
<protein>
    <submittedName>
        <fullName evidence="2">Uncharacterized protein</fullName>
    </submittedName>
</protein>
<dbReference type="PANTHER" id="PTHR34987">
    <property type="entry name" value="C, PUTATIVE (AFU_ORTHOLOGUE AFUA_3G02880)-RELATED"/>
    <property type="match status" value="1"/>
</dbReference>
<keyword evidence="3" id="KW-1185">Reference proteome</keyword>
<evidence type="ECO:0000256" key="1">
    <source>
        <dbReference type="SAM" id="MobiDB-lite"/>
    </source>
</evidence>